<protein>
    <submittedName>
        <fullName evidence="1">Uncharacterized protein</fullName>
    </submittedName>
</protein>
<reference evidence="1" key="1">
    <citation type="journal article" date="2012" name="Science">
        <title>Fermentation, hydrogen, and sulfur metabolism in multiple uncultivated bacterial phyla.</title>
        <authorList>
            <person name="Wrighton K.C."/>
            <person name="Thomas B.C."/>
            <person name="Sharon I."/>
            <person name="Miller C.S."/>
            <person name="Castelle C.J."/>
            <person name="VerBerkmoes N.C."/>
            <person name="Wilkins M.J."/>
            <person name="Hettich R.L."/>
            <person name="Lipton M.S."/>
            <person name="Williams K.H."/>
            <person name="Long P.E."/>
            <person name="Banfield J.F."/>
        </authorList>
    </citation>
    <scope>NUCLEOTIDE SEQUENCE [LARGE SCALE GENOMIC DNA]</scope>
</reference>
<evidence type="ECO:0000313" key="1">
    <source>
        <dbReference type="EMBL" id="EKE30168.1"/>
    </source>
</evidence>
<organism evidence="1">
    <name type="scientific">uncultured bacterium</name>
    <name type="common">gcode 4</name>
    <dbReference type="NCBI Taxonomy" id="1234023"/>
    <lineage>
        <taxon>Bacteria</taxon>
        <taxon>environmental samples</taxon>
    </lineage>
</organism>
<comment type="caution">
    <text evidence="1">The sequence shown here is derived from an EMBL/GenBank/DDBJ whole genome shotgun (WGS) entry which is preliminary data.</text>
</comment>
<dbReference type="EMBL" id="AMFJ01000033">
    <property type="protein sequence ID" value="EKE30168.1"/>
    <property type="molecule type" value="Genomic_DNA"/>
</dbReference>
<accession>K2G4L5</accession>
<gene>
    <name evidence="1" type="ORF">ACD_2C00033G0009</name>
</gene>
<dbReference type="AlphaFoldDB" id="K2G4L5"/>
<name>K2G4L5_9BACT</name>
<sequence>MNNQNWYCFESIWEEPETWLKHEFWITSLRWNWDIVLEMHNWKGSRTSNAEIRFYSQFWWQIALNTYGALSQILSILSWEKLDLPKRNFSEKVQILNQQWEFTVEYDKVARKVVLTVRQLIDDNARECDNKASIAFVAEGKKDRTWELVITVKDAVFRCFAHLQHEMKKDRKEDRRIYE</sequence>
<proteinExistence type="predicted"/>